<feature type="region of interest" description="Disordered" evidence="6">
    <location>
        <begin position="581"/>
        <end position="603"/>
    </location>
</feature>
<dbReference type="EMBL" id="JAODUO010000716">
    <property type="protein sequence ID" value="KAK2175654.1"/>
    <property type="molecule type" value="Genomic_DNA"/>
</dbReference>
<dbReference type="Proteomes" id="UP001209878">
    <property type="component" value="Unassembled WGS sequence"/>
</dbReference>
<reference evidence="10" key="1">
    <citation type="journal article" date="2023" name="Mol. Biol. Evol.">
        <title>Third-Generation Sequencing Reveals the Adaptive Role of the Epigenome in Three Deep-Sea Polychaetes.</title>
        <authorList>
            <person name="Perez M."/>
            <person name="Aroh O."/>
            <person name="Sun Y."/>
            <person name="Lan Y."/>
            <person name="Juniper S.K."/>
            <person name="Young C.R."/>
            <person name="Angers B."/>
            <person name="Qian P.Y."/>
        </authorList>
    </citation>
    <scope>NUCLEOTIDE SEQUENCE</scope>
    <source>
        <strain evidence="10">R07B-5</strain>
    </source>
</reference>
<dbReference type="GO" id="GO:0016339">
    <property type="term" value="P:calcium-dependent cell-cell adhesion via plasma membrane cell adhesion molecules"/>
    <property type="evidence" value="ECO:0007669"/>
    <property type="project" value="TreeGrafter"/>
</dbReference>
<evidence type="ECO:0000259" key="9">
    <source>
        <dbReference type="PROSITE" id="PS50268"/>
    </source>
</evidence>
<organism evidence="10 11">
    <name type="scientific">Ridgeia piscesae</name>
    <name type="common">Tubeworm</name>
    <dbReference type="NCBI Taxonomy" id="27915"/>
    <lineage>
        <taxon>Eukaryota</taxon>
        <taxon>Metazoa</taxon>
        <taxon>Spiralia</taxon>
        <taxon>Lophotrochozoa</taxon>
        <taxon>Annelida</taxon>
        <taxon>Polychaeta</taxon>
        <taxon>Sedentaria</taxon>
        <taxon>Canalipalpata</taxon>
        <taxon>Sabellida</taxon>
        <taxon>Siboglinidae</taxon>
        <taxon>Ridgeia</taxon>
    </lineage>
</organism>
<keyword evidence="7" id="KW-0812">Transmembrane</keyword>
<dbReference type="GO" id="GO:0044331">
    <property type="term" value="P:cell-cell adhesion mediated by cadherin"/>
    <property type="evidence" value="ECO:0007669"/>
    <property type="project" value="TreeGrafter"/>
</dbReference>
<keyword evidence="7" id="KW-1133">Transmembrane helix</keyword>
<evidence type="ECO:0000256" key="2">
    <source>
        <dbReference type="ARBA" id="ARBA00022737"/>
    </source>
</evidence>
<dbReference type="SUPFAM" id="SSF49313">
    <property type="entry name" value="Cadherin-like"/>
    <property type="match status" value="3"/>
</dbReference>
<dbReference type="InterPro" id="IPR020894">
    <property type="entry name" value="Cadherin_CS"/>
</dbReference>
<dbReference type="SMART" id="SM00112">
    <property type="entry name" value="CA"/>
    <property type="match status" value="3"/>
</dbReference>
<evidence type="ECO:0000256" key="1">
    <source>
        <dbReference type="ARBA" id="ARBA00004370"/>
    </source>
</evidence>
<dbReference type="AlphaFoldDB" id="A0AAD9KQ69"/>
<dbReference type="PRINTS" id="PR00205">
    <property type="entry name" value="CADHERIN"/>
</dbReference>
<name>A0AAD9KQ69_RIDPI</name>
<sequence length="603" mass="66440">MYPRMPSHRLACLSMLGLMALVRSSSQENLCEVKTSGNAEALGGRYFINNIQENIAVGGPLAHLAIEGTEPDISLTVIEADDHFSFDPQSRNISVVKQLWISQEADRRRQMTIGCTIVRRSTTFSPVGAPVISTLLATDADPDNSLINYHIVPGNYSSYFDIPNPARGEIVLKKVLDYETIQVLNVEVAAVDSHPDASNHFSSTVSVTVRVIDEDDQNPRFRETLYEATVGERAPAVTQVNNNDRYSSALVPVRVKGVNEHKPQFINDRQGAALSYSLEAGGDATMFSIDPKTGLIKTTKPLDYETTTQYNLTVHVTDGKHNDHMVVTVDVVDTNDNNPVFSQKEYVFRAYSPAKDNNLLGTLRDAGSMFTFSILGNQTLFSINGAGEVRLTGEPATLSKGSYELFLVVRDNGEPHRQDSAVVIIVANAVSGQVEQAPNQEMNMVAIILLSVVCGCLLLIIAILVVYIYKNGKQDPPTNFVKSKSFEGDMNLQGEGYKSYYDDEAEGVAYSPKSRHLAMYNDIPAEAEDSTTPQENPFTGTDNAAYRSSITPRFMQGGVRGSCTYTTRSSNSRYVYVTEKQNVHSRTHRPTCGLRDNRMPHAH</sequence>
<evidence type="ECO:0000256" key="3">
    <source>
        <dbReference type="ARBA" id="ARBA00022837"/>
    </source>
</evidence>
<feature type="chain" id="PRO_5042209881" description="Cadherin domain-containing protein" evidence="8">
    <location>
        <begin position="28"/>
        <end position="603"/>
    </location>
</feature>
<evidence type="ECO:0000256" key="4">
    <source>
        <dbReference type="ARBA" id="ARBA00023136"/>
    </source>
</evidence>
<comment type="caution">
    <text evidence="10">The sequence shown here is derived from an EMBL/GenBank/DDBJ whole genome shotgun (WGS) entry which is preliminary data.</text>
</comment>
<keyword evidence="11" id="KW-1185">Reference proteome</keyword>
<dbReference type="GO" id="GO:0000902">
    <property type="term" value="P:cell morphogenesis"/>
    <property type="evidence" value="ECO:0007669"/>
    <property type="project" value="TreeGrafter"/>
</dbReference>
<feature type="domain" description="Cadherin" evidence="9">
    <location>
        <begin position="222"/>
        <end position="341"/>
    </location>
</feature>
<dbReference type="InterPro" id="IPR002126">
    <property type="entry name" value="Cadherin-like_dom"/>
</dbReference>
<dbReference type="PROSITE" id="PS00232">
    <property type="entry name" value="CADHERIN_1"/>
    <property type="match status" value="1"/>
</dbReference>
<dbReference type="GO" id="GO:0016342">
    <property type="term" value="C:catenin complex"/>
    <property type="evidence" value="ECO:0007669"/>
    <property type="project" value="TreeGrafter"/>
</dbReference>
<evidence type="ECO:0000256" key="5">
    <source>
        <dbReference type="PROSITE-ProRule" id="PRU00043"/>
    </source>
</evidence>
<feature type="domain" description="Cadherin" evidence="9">
    <location>
        <begin position="125"/>
        <end position="221"/>
    </location>
</feature>
<proteinExistence type="predicted"/>
<dbReference type="Pfam" id="PF00028">
    <property type="entry name" value="Cadherin"/>
    <property type="match status" value="2"/>
</dbReference>
<evidence type="ECO:0000313" key="10">
    <source>
        <dbReference type="EMBL" id="KAK2175654.1"/>
    </source>
</evidence>
<dbReference type="GO" id="GO:0034332">
    <property type="term" value="P:adherens junction organization"/>
    <property type="evidence" value="ECO:0007669"/>
    <property type="project" value="TreeGrafter"/>
</dbReference>
<evidence type="ECO:0000313" key="11">
    <source>
        <dbReference type="Proteomes" id="UP001209878"/>
    </source>
</evidence>
<evidence type="ECO:0000256" key="8">
    <source>
        <dbReference type="SAM" id="SignalP"/>
    </source>
</evidence>
<evidence type="ECO:0000256" key="6">
    <source>
        <dbReference type="SAM" id="MobiDB-lite"/>
    </source>
</evidence>
<dbReference type="GO" id="GO:0005509">
    <property type="term" value="F:calcium ion binding"/>
    <property type="evidence" value="ECO:0007669"/>
    <property type="project" value="UniProtKB-UniRule"/>
</dbReference>
<keyword evidence="2" id="KW-0677">Repeat</keyword>
<dbReference type="Gene3D" id="2.60.40.60">
    <property type="entry name" value="Cadherins"/>
    <property type="match status" value="3"/>
</dbReference>
<dbReference type="CDD" id="cd11304">
    <property type="entry name" value="Cadherin_repeat"/>
    <property type="match status" value="2"/>
</dbReference>
<accession>A0AAD9KQ69</accession>
<keyword evidence="4 7" id="KW-0472">Membrane</keyword>
<dbReference type="GO" id="GO:0016477">
    <property type="term" value="P:cell migration"/>
    <property type="evidence" value="ECO:0007669"/>
    <property type="project" value="TreeGrafter"/>
</dbReference>
<comment type="subcellular location">
    <subcellularLocation>
        <location evidence="1">Membrane</location>
    </subcellularLocation>
</comment>
<dbReference type="GO" id="GO:0005912">
    <property type="term" value="C:adherens junction"/>
    <property type="evidence" value="ECO:0007669"/>
    <property type="project" value="TreeGrafter"/>
</dbReference>
<dbReference type="GO" id="GO:0007043">
    <property type="term" value="P:cell-cell junction assembly"/>
    <property type="evidence" value="ECO:0007669"/>
    <property type="project" value="TreeGrafter"/>
</dbReference>
<dbReference type="InterPro" id="IPR039808">
    <property type="entry name" value="Cadherin"/>
</dbReference>
<evidence type="ECO:0000256" key="7">
    <source>
        <dbReference type="SAM" id="Phobius"/>
    </source>
</evidence>
<dbReference type="InterPro" id="IPR015919">
    <property type="entry name" value="Cadherin-like_sf"/>
</dbReference>
<gene>
    <name evidence="10" type="ORF">NP493_716g00016</name>
</gene>
<dbReference type="GO" id="GO:0008013">
    <property type="term" value="F:beta-catenin binding"/>
    <property type="evidence" value="ECO:0007669"/>
    <property type="project" value="TreeGrafter"/>
</dbReference>
<keyword evidence="8" id="KW-0732">Signal</keyword>
<feature type="signal peptide" evidence="8">
    <location>
        <begin position="1"/>
        <end position="27"/>
    </location>
</feature>
<protein>
    <recommendedName>
        <fullName evidence="9">Cadherin domain-containing protein</fullName>
    </recommendedName>
</protein>
<dbReference type="GO" id="GO:0007156">
    <property type="term" value="P:homophilic cell adhesion via plasma membrane adhesion molecules"/>
    <property type="evidence" value="ECO:0007669"/>
    <property type="project" value="InterPro"/>
</dbReference>
<dbReference type="PROSITE" id="PS50268">
    <property type="entry name" value="CADHERIN_2"/>
    <property type="match status" value="2"/>
</dbReference>
<dbReference type="PANTHER" id="PTHR24027">
    <property type="entry name" value="CADHERIN-23"/>
    <property type="match status" value="1"/>
</dbReference>
<feature type="transmembrane region" description="Helical" evidence="7">
    <location>
        <begin position="444"/>
        <end position="469"/>
    </location>
</feature>
<dbReference type="GO" id="GO:0045296">
    <property type="term" value="F:cadherin binding"/>
    <property type="evidence" value="ECO:0007669"/>
    <property type="project" value="TreeGrafter"/>
</dbReference>
<keyword evidence="3 5" id="KW-0106">Calcium</keyword>
<dbReference type="PANTHER" id="PTHR24027:SF438">
    <property type="entry name" value="CADHERIN 23"/>
    <property type="match status" value="1"/>
</dbReference>